<reference evidence="1" key="1">
    <citation type="journal article" date="2021" name="New Phytol.">
        <title>Evolutionary innovations through gain and loss of genes in the ectomycorrhizal Boletales.</title>
        <authorList>
            <person name="Wu G."/>
            <person name="Miyauchi S."/>
            <person name="Morin E."/>
            <person name="Kuo A."/>
            <person name="Drula E."/>
            <person name="Varga T."/>
            <person name="Kohler A."/>
            <person name="Feng B."/>
            <person name="Cao Y."/>
            <person name="Lipzen A."/>
            <person name="Daum C."/>
            <person name="Hundley H."/>
            <person name="Pangilinan J."/>
            <person name="Johnson J."/>
            <person name="Barry K."/>
            <person name="LaButti K."/>
            <person name="Ng V."/>
            <person name="Ahrendt S."/>
            <person name="Min B."/>
            <person name="Choi I.G."/>
            <person name="Park H."/>
            <person name="Plett J.M."/>
            <person name="Magnuson J."/>
            <person name="Spatafora J.W."/>
            <person name="Nagy L.G."/>
            <person name="Henrissat B."/>
            <person name="Grigoriev I.V."/>
            <person name="Yang Z.L."/>
            <person name="Xu J."/>
            <person name="Martin F.M."/>
        </authorList>
    </citation>
    <scope>NUCLEOTIDE SEQUENCE</scope>
    <source>
        <strain evidence="1">ATCC 28755</strain>
    </source>
</reference>
<protein>
    <submittedName>
        <fullName evidence="1">Uncharacterized protein</fullName>
    </submittedName>
</protein>
<comment type="caution">
    <text evidence="1">The sequence shown here is derived from an EMBL/GenBank/DDBJ whole genome shotgun (WGS) entry which is preliminary data.</text>
</comment>
<keyword evidence="2" id="KW-1185">Reference proteome</keyword>
<gene>
    <name evidence="1" type="ORF">BJ138DRAFT_1155472</name>
</gene>
<evidence type="ECO:0000313" key="2">
    <source>
        <dbReference type="Proteomes" id="UP000790377"/>
    </source>
</evidence>
<evidence type="ECO:0000313" key="1">
    <source>
        <dbReference type="EMBL" id="KAH7909357.1"/>
    </source>
</evidence>
<dbReference type="Proteomes" id="UP000790377">
    <property type="component" value="Unassembled WGS sequence"/>
</dbReference>
<dbReference type="EMBL" id="MU267764">
    <property type="protein sequence ID" value="KAH7909357.1"/>
    <property type="molecule type" value="Genomic_DNA"/>
</dbReference>
<name>A0ACB8A806_9AGAM</name>
<organism evidence="1 2">
    <name type="scientific">Hygrophoropsis aurantiaca</name>
    <dbReference type="NCBI Taxonomy" id="72124"/>
    <lineage>
        <taxon>Eukaryota</taxon>
        <taxon>Fungi</taxon>
        <taxon>Dikarya</taxon>
        <taxon>Basidiomycota</taxon>
        <taxon>Agaricomycotina</taxon>
        <taxon>Agaricomycetes</taxon>
        <taxon>Agaricomycetidae</taxon>
        <taxon>Boletales</taxon>
        <taxon>Coniophorineae</taxon>
        <taxon>Hygrophoropsidaceae</taxon>
        <taxon>Hygrophoropsis</taxon>
    </lineage>
</organism>
<sequence>MLTQTKLKFFSFNPRPHLHPSPNPSSRPSENKEKQAQRDGLRKIAETTLKAIKDGIITVAGISHDLAAKITFSNNNTCYYAADSVLSTWSNTSFPPRAIQSNTEISVLEISTLDGARSLSNTLSSRSTSFGRIALLNFASATNPGGGFQNGAKAQEESIARSSTLYPSLMTDTAQQFYKLHENDRKRGFYHHVMVYTPAVVVFRDDAGGWIEPYEVDVITSAAVNAGDVRKKVMAARSSASRAETEKKIEEVMRERMARILFLFEHQGAKNIVLGSFGTGVFQNSVELVAKIWADLLTADNARFKRSFDRVVFAILGKDTFDTFKQVFEKR</sequence>
<proteinExistence type="predicted"/>
<accession>A0ACB8A806</accession>